<feature type="chain" id="PRO_5030596346" description="Phospholipase C/D domain-containing protein" evidence="2">
    <location>
        <begin position="25"/>
        <end position="487"/>
    </location>
</feature>
<accession>A0A7W7ZT56</accession>
<name>A0A7W7ZT56_9BACT</name>
<proteinExistence type="predicted"/>
<comment type="caution">
    <text evidence="4">The sequence shown here is derived from an EMBL/GenBank/DDBJ whole genome shotgun (WGS) entry which is preliminary data.</text>
</comment>
<dbReference type="Pfam" id="PF00882">
    <property type="entry name" value="Zn_dep_PLPC"/>
    <property type="match status" value="1"/>
</dbReference>
<evidence type="ECO:0000256" key="1">
    <source>
        <dbReference type="SAM" id="MobiDB-lite"/>
    </source>
</evidence>
<keyword evidence="2" id="KW-0732">Signal</keyword>
<feature type="signal peptide" evidence="2">
    <location>
        <begin position="1"/>
        <end position="24"/>
    </location>
</feature>
<feature type="compositionally biased region" description="Basic and acidic residues" evidence="1">
    <location>
        <begin position="372"/>
        <end position="386"/>
    </location>
</feature>
<dbReference type="InterPro" id="IPR029002">
    <property type="entry name" value="PLPC/GPLD1"/>
</dbReference>
<dbReference type="EMBL" id="JACHIO010000018">
    <property type="protein sequence ID" value="MBB5065631.1"/>
    <property type="molecule type" value="Genomic_DNA"/>
</dbReference>
<dbReference type="Proteomes" id="UP000584867">
    <property type="component" value="Unassembled WGS sequence"/>
</dbReference>
<feature type="domain" description="Phospholipase C/D" evidence="3">
    <location>
        <begin position="29"/>
        <end position="202"/>
    </location>
</feature>
<feature type="region of interest" description="Disordered" evidence="1">
    <location>
        <begin position="333"/>
        <end position="386"/>
    </location>
</feature>
<feature type="compositionally biased region" description="Polar residues" evidence="1">
    <location>
        <begin position="472"/>
        <end position="487"/>
    </location>
</feature>
<dbReference type="AlphaFoldDB" id="A0A7W7ZT56"/>
<reference evidence="4 5" key="1">
    <citation type="submission" date="2020-08" db="EMBL/GenBank/DDBJ databases">
        <title>Genomic Encyclopedia of Type Strains, Phase IV (KMG-V): Genome sequencing to study the core and pangenomes of soil and plant-associated prokaryotes.</title>
        <authorList>
            <person name="Whitman W."/>
        </authorList>
    </citation>
    <scope>NUCLEOTIDE SEQUENCE [LARGE SCALE GENOMIC DNA]</scope>
    <source>
        <strain evidence="4 5">X5P3</strain>
    </source>
</reference>
<evidence type="ECO:0000313" key="4">
    <source>
        <dbReference type="EMBL" id="MBB5065631.1"/>
    </source>
</evidence>
<protein>
    <recommendedName>
        <fullName evidence="3">Phospholipase C/D domain-containing protein</fullName>
    </recommendedName>
</protein>
<evidence type="ECO:0000313" key="5">
    <source>
        <dbReference type="Proteomes" id="UP000584867"/>
    </source>
</evidence>
<evidence type="ECO:0000256" key="2">
    <source>
        <dbReference type="SAM" id="SignalP"/>
    </source>
</evidence>
<evidence type="ECO:0000259" key="3">
    <source>
        <dbReference type="Pfam" id="PF00882"/>
    </source>
</evidence>
<dbReference type="RefSeq" id="WP_184258487.1">
    <property type="nucleotide sequence ID" value="NZ_JACHIO010000018.1"/>
</dbReference>
<organism evidence="4 5">
    <name type="scientific">Granulicella mallensis</name>
    <dbReference type="NCBI Taxonomy" id="940614"/>
    <lineage>
        <taxon>Bacteria</taxon>
        <taxon>Pseudomonadati</taxon>
        <taxon>Acidobacteriota</taxon>
        <taxon>Terriglobia</taxon>
        <taxon>Terriglobales</taxon>
        <taxon>Acidobacteriaceae</taxon>
        <taxon>Granulicella</taxon>
    </lineage>
</organism>
<feature type="region of interest" description="Disordered" evidence="1">
    <location>
        <begin position="468"/>
        <end position="487"/>
    </location>
</feature>
<sequence length="487" mass="53842">MTLSLRLALVALLCMLGLARPADAYSVLTHEQLIDLTWDSSIVPLLLSRYPTLTPAQIEHARAYAYGGCVIQDIGYYPFGDANFSNLTHYVRSGDFVVNLFRNAGNADELAFAVGALSHYIGDTIGHSEATNRAVPIEFPTLGQRYGLSVNYAQGKHQHVQTEFAFDINEIAHHRFAPLPYLRHVGLEVPTRQLALAFYQTYGLREDFTDHRRSRINVRGYRFAVRGFIPRIAFAVTLLHRRREPSDLTTDPDFQRLTNELAAISQKNHWDSYRGKAGVGTYCLAGFLFILPKVGALKLVAVKGPTQQTEADYIHSVMRSADQLDAQLRRFTPPPATKQTATLAAAEDTHSDPAPSQPLPALSGAEQQVPRGSHDPHHPLLNRDLDTGYPVRPSGYSLTDATYARLLHSLALHPANAVPPGIKADILLYYADLSLPFATKNDSAAWAMVQQDLITLKAIPINTEPLPYPTYGTGNEDTIPAPNSQRE</sequence>
<gene>
    <name evidence="4" type="ORF">HDF15_004000</name>
</gene>